<gene>
    <name evidence="1" type="ORF">OLC1_LOCUS8799</name>
</gene>
<evidence type="ECO:0000313" key="2">
    <source>
        <dbReference type="Proteomes" id="UP001161247"/>
    </source>
</evidence>
<sequence length="86" mass="10041">MTRITQERGEEYDDGQILVATKKATPEDILEALKVVSLDEMQTFKALDLMMDNHRLYDTFVGLSTVEMKQRWLMVQLHKGKRRLGK</sequence>
<accession>A0AAV1CSR9</accession>
<organism evidence="1 2">
    <name type="scientific">Oldenlandia corymbosa var. corymbosa</name>
    <dbReference type="NCBI Taxonomy" id="529605"/>
    <lineage>
        <taxon>Eukaryota</taxon>
        <taxon>Viridiplantae</taxon>
        <taxon>Streptophyta</taxon>
        <taxon>Embryophyta</taxon>
        <taxon>Tracheophyta</taxon>
        <taxon>Spermatophyta</taxon>
        <taxon>Magnoliopsida</taxon>
        <taxon>eudicotyledons</taxon>
        <taxon>Gunneridae</taxon>
        <taxon>Pentapetalae</taxon>
        <taxon>asterids</taxon>
        <taxon>lamiids</taxon>
        <taxon>Gentianales</taxon>
        <taxon>Rubiaceae</taxon>
        <taxon>Rubioideae</taxon>
        <taxon>Spermacoceae</taxon>
        <taxon>Hedyotis-Oldenlandia complex</taxon>
        <taxon>Oldenlandia</taxon>
    </lineage>
</organism>
<dbReference type="EMBL" id="OX459120">
    <property type="protein sequence ID" value="CAI9098635.1"/>
    <property type="molecule type" value="Genomic_DNA"/>
</dbReference>
<protein>
    <submittedName>
        <fullName evidence="1">OLC1v1035314C1</fullName>
    </submittedName>
</protein>
<dbReference type="Proteomes" id="UP001161247">
    <property type="component" value="Chromosome 3"/>
</dbReference>
<reference evidence="1" key="1">
    <citation type="submission" date="2023-03" db="EMBL/GenBank/DDBJ databases">
        <authorList>
            <person name="Julca I."/>
        </authorList>
    </citation>
    <scope>NUCLEOTIDE SEQUENCE</scope>
</reference>
<proteinExistence type="predicted"/>
<dbReference type="AlphaFoldDB" id="A0AAV1CSR9"/>
<evidence type="ECO:0000313" key="1">
    <source>
        <dbReference type="EMBL" id="CAI9098635.1"/>
    </source>
</evidence>
<name>A0AAV1CSR9_OLDCO</name>
<keyword evidence="2" id="KW-1185">Reference proteome</keyword>